<evidence type="ECO:0000313" key="1">
    <source>
        <dbReference type="EMBL" id="JAD33503.1"/>
    </source>
</evidence>
<proteinExistence type="predicted"/>
<name>A0A0A8Z739_ARUDO</name>
<reference evidence="1" key="2">
    <citation type="journal article" date="2015" name="Data Brief">
        <title>Shoot transcriptome of the giant reed, Arundo donax.</title>
        <authorList>
            <person name="Barrero R.A."/>
            <person name="Guerrero F.D."/>
            <person name="Moolhuijzen P."/>
            <person name="Goolsby J.A."/>
            <person name="Tidwell J."/>
            <person name="Bellgard S.E."/>
            <person name="Bellgard M.I."/>
        </authorList>
    </citation>
    <scope>NUCLEOTIDE SEQUENCE</scope>
    <source>
        <tissue evidence="1">Shoot tissue taken approximately 20 cm above the soil surface</tissue>
    </source>
</reference>
<dbReference type="EMBL" id="GBRH01264392">
    <property type="protein sequence ID" value="JAD33503.1"/>
    <property type="molecule type" value="Transcribed_RNA"/>
</dbReference>
<protein>
    <submittedName>
        <fullName evidence="1">Uncharacterized protein</fullName>
    </submittedName>
</protein>
<dbReference type="AlphaFoldDB" id="A0A0A8Z739"/>
<accession>A0A0A8Z739</accession>
<organism evidence="1">
    <name type="scientific">Arundo donax</name>
    <name type="common">Giant reed</name>
    <name type="synonym">Donax arundinaceus</name>
    <dbReference type="NCBI Taxonomy" id="35708"/>
    <lineage>
        <taxon>Eukaryota</taxon>
        <taxon>Viridiplantae</taxon>
        <taxon>Streptophyta</taxon>
        <taxon>Embryophyta</taxon>
        <taxon>Tracheophyta</taxon>
        <taxon>Spermatophyta</taxon>
        <taxon>Magnoliopsida</taxon>
        <taxon>Liliopsida</taxon>
        <taxon>Poales</taxon>
        <taxon>Poaceae</taxon>
        <taxon>PACMAD clade</taxon>
        <taxon>Arundinoideae</taxon>
        <taxon>Arundineae</taxon>
        <taxon>Arundo</taxon>
    </lineage>
</organism>
<reference evidence="1" key="1">
    <citation type="submission" date="2014-09" db="EMBL/GenBank/DDBJ databases">
        <authorList>
            <person name="Magalhaes I.L.F."/>
            <person name="Oliveira U."/>
            <person name="Santos F.R."/>
            <person name="Vidigal T.H.D.A."/>
            <person name="Brescovit A.D."/>
            <person name="Santos A.J."/>
        </authorList>
    </citation>
    <scope>NUCLEOTIDE SEQUENCE</scope>
    <source>
        <tissue evidence="1">Shoot tissue taken approximately 20 cm above the soil surface</tissue>
    </source>
</reference>
<sequence>MWVHVLLPPPSNVFRVMKSGTGTAPCMAPEVLWMPKIVHALTCTSGFAFSYKKYRLFLVRGS</sequence>